<name>R7VJ44_CAPTE</name>
<reference evidence="1 3" key="2">
    <citation type="journal article" date="2013" name="Nature">
        <title>Insights into bilaterian evolution from three spiralian genomes.</title>
        <authorList>
            <person name="Simakov O."/>
            <person name="Marletaz F."/>
            <person name="Cho S.J."/>
            <person name="Edsinger-Gonzales E."/>
            <person name="Havlak P."/>
            <person name="Hellsten U."/>
            <person name="Kuo D.H."/>
            <person name="Larsson T."/>
            <person name="Lv J."/>
            <person name="Arendt D."/>
            <person name="Savage R."/>
            <person name="Osoegawa K."/>
            <person name="de Jong P."/>
            <person name="Grimwood J."/>
            <person name="Chapman J.A."/>
            <person name="Shapiro H."/>
            <person name="Aerts A."/>
            <person name="Otillar R.P."/>
            <person name="Terry A.Y."/>
            <person name="Boore J.L."/>
            <person name="Grigoriev I.V."/>
            <person name="Lindberg D.R."/>
            <person name="Seaver E.C."/>
            <person name="Weisblat D.A."/>
            <person name="Putnam N.H."/>
            <person name="Rokhsar D.S."/>
        </authorList>
    </citation>
    <scope>NUCLEOTIDE SEQUENCE</scope>
    <source>
        <strain evidence="1 3">I ESC-2004</strain>
    </source>
</reference>
<reference evidence="2" key="3">
    <citation type="submission" date="2015-06" db="UniProtKB">
        <authorList>
            <consortium name="EnsemblMetazoa"/>
        </authorList>
    </citation>
    <scope>IDENTIFICATION</scope>
</reference>
<evidence type="ECO:0000313" key="2">
    <source>
        <dbReference type="EnsemblMetazoa" id="CapteP209215"/>
    </source>
</evidence>
<dbReference type="EMBL" id="AMQN01003737">
    <property type="status" value="NOT_ANNOTATED_CDS"/>
    <property type="molecule type" value="Genomic_DNA"/>
</dbReference>
<dbReference type="OrthoDB" id="6150661at2759"/>
<dbReference type="AlphaFoldDB" id="R7VJ44"/>
<accession>R7VJ44</accession>
<evidence type="ECO:0000313" key="1">
    <source>
        <dbReference type="EMBL" id="ELU18659.1"/>
    </source>
</evidence>
<protein>
    <submittedName>
        <fullName evidence="1 2">Uncharacterized protein</fullName>
    </submittedName>
</protein>
<dbReference type="Proteomes" id="UP000014760">
    <property type="component" value="Unassembled WGS sequence"/>
</dbReference>
<reference evidence="3" key="1">
    <citation type="submission" date="2012-12" db="EMBL/GenBank/DDBJ databases">
        <authorList>
            <person name="Hellsten U."/>
            <person name="Grimwood J."/>
            <person name="Chapman J.A."/>
            <person name="Shapiro H."/>
            <person name="Aerts A."/>
            <person name="Otillar R.P."/>
            <person name="Terry A.Y."/>
            <person name="Boore J.L."/>
            <person name="Simakov O."/>
            <person name="Marletaz F."/>
            <person name="Cho S.-J."/>
            <person name="Edsinger-Gonzales E."/>
            <person name="Havlak P."/>
            <person name="Kuo D.-H."/>
            <person name="Larsson T."/>
            <person name="Lv J."/>
            <person name="Arendt D."/>
            <person name="Savage R."/>
            <person name="Osoegawa K."/>
            <person name="de Jong P."/>
            <person name="Lindberg D.R."/>
            <person name="Seaver E.C."/>
            <person name="Weisblat D.A."/>
            <person name="Putnam N.H."/>
            <person name="Grigoriev I.V."/>
            <person name="Rokhsar D.S."/>
        </authorList>
    </citation>
    <scope>NUCLEOTIDE SEQUENCE</scope>
    <source>
        <strain evidence="3">I ESC-2004</strain>
    </source>
</reference>
<sequence>MSINESKTQFMVINGEEDDRNPIIHDDLNITNCDMFTYLGARFTQDGRLTLSVKAQIAAKMCHVVKFEAFVRRNPVAPFVLKKKVFEAALTSALLYGFETWLSATTLSNAARMYNSCVRSLLGVRTTTASDLSLTDFDPATGLNTKQDTRLRIQFMFAMSHTVTDIVHVQVKAGLIAEYNMRPLGILDSELGPDPVEASILVSVVLQPHITWLHQDAELRFDPK</sequence>
<keyword evidence="3" id="KW-1185">Reference proteome</keyword>
<evidence type="ECO:0000313" key="3">
    <source>
        <dbReference type="Proteomes" id="UP000014760"/>
    </source>
</evidence>
<dbReference type="HOGENOM" id="CLU_1236075_0_0_1"/>
<proteinExistence type="predicted"/>
<dbReference type="EnsemblMetazoa" id="CapteT209215">
    <property type="protein sequence ID" value="CapteP209215"/>
    <property type="gene ID" value="CapteG209215"/>
</dbReference>
<organism evidence="1">
    <name type="scientific">Capitella teleta</name>
    <name type="common">Polychaete worm</name>
    <dbReference type="NCBI Taxonomy" id="283909"/>
    <lineage>
        <taxon>Eukaryota</taxon>
        <taxon>Metazoa</taxon>
        <taxon>Spiralia</taxon>
        <taxon>Lophotrochozoa</taxon>
        <taxon>Annelida</taxon>
        <taxon>Polychaeta</taxon>
        <taxon>Sedentaria</taxon>
        <taxon>Scolecida</taxon>
        <taxon>Capitellidae</taxon>
        <taxon>Capitella</taxon>
    </lineage>
</organism>
<gene>
    <name evidence="1" type="ORF">CAPTEDRAFT_209215</name>
</gene>
<dbReference type="EMBL" id="KB291800">
    <property type="protein sequence ID" value="ELU18659.1"/>
    <property type="molecule type" value="Genomic_DNA"/>
</dbReference>